<organism evidence="1 2">
    <name type="scientific">Shinella granuli</name>
    <dbReference type="NCBI Taxonomy" id="323621"/>
    <lineage>
        <taxon>Bacteria</taxon>
        <taxon>Pseudomonadati</taxon>
        <taxon>Pseudomonadota</taxon>
        <taxon>Alphaproteobacteria</taxon>
        <taxon>Hyphomicrobiales</taxon>
        <taxon>Rhizobiaceae</taxon>
        <taxon>Shinella</taxon>
    </lineage>
</organism>
<evidence type="ECO:0000313" key="2">
    <source>
        <dbReference type="Proteomes" id="UP000295351"/>
    </source>
</evidence>
<name>A0A4V2RJI6_SHIGR</name>
<gene>
    <name evidence="1" type="ORF">EV665_101112</name>
</gene>
<dbReference type="Proteomes" id="UP000295351">
    <property type="component" value="Unassembled WGS sequence"/>
</dbReference>
<comment type="caution">
    <text evidence="1">The sequence shown here is derived from an EMBL/GenBank/DDBJ whole genome shotgun (WGS) entry which is preliminary data.</text>
</comment>
<proteinExistence type="predicted"/>
<protein>
    <submittedName>
        <fullName evidence="1">Uncharacterized protein</fullName>
    </submittedName>
</protein>
<dbReference type="RefSeq" id="WP_133032712.1">
    <property type="nucleotide sequence ID" value="NZ_BAABEI010000012.1"/>
</dbReference>
<sequence>MKIAVQEAMQTGRDPKSPEFLDRFAETIRAESGLDLPHAYFVEEARLRLASGVVHHLVDHHTTPAQFQSSCCFDAWAKDDAA</sequence>
<dbReference type="AlphaFoldDB" id="A0A4V2RJI6"/>
<evidence type="ECO:0000313" key="1">
    <source>
        <dbReference type="EMBL" id="TCN48380.1"/>
    </source>
</evidence>
<dbReference type="EMBL" id="SLVX01000001">
    <property type="protein sequence ID" value="TCN48380.1"/>
    <property type="molecule type" value="Genomic_DNA"/>
</dbReference>
<reference evidence="1 2" key="1">
    <citation type="submission" date="2019-03" db="EMBL/GenBank/DDBJ databases">
        <title>Genomic Encyclopedia of Type Strains, Phase IV (KMG-IV): sequencing the most valuable type-strain genomes for metagenomic binning, comparative biology and taxonomic classification.</title>
        <authorList>
            <person name="Goeker M."/>
        </authorList>
    </citation>
    <scope>NUCLEOTIDE SEQUENCE [LARGE SCALE GENOMIC DNA]</scope>
    <source>
        <strain evidence="1 2">DSM 18401</strain>
    </source>
</reference>
<keyword evidence="2" id="KW-1185">Reference proteome</keyword>
<accession>A0A4V2RJI6</accession>